<keyword evidence="8 10" id="KW-0320">Glycogen biosynthesis</keyword>
<accession>A0A1T4LCF5</accession>
<keyword evidence="6 10" id="KW-0328">Glycosyltransferase</keyword>
<keyword evidence="7 10" id="KW-0808">Transferase</keyword>
<evidence type="ECO:0000259" key="12">
    <source>
        <dbReference type="SMART" id="SM00642"/>
    </source>
</evidence>
<dbReference type="UniPathway" id="UPA00164"/>
<dbReference type="Gene3D" id="2.60.40.1180">
    <property type="entry name" value="Golgi alpha-mannosidase II"/>
    <property type="match status" value="1"/>
</dbReference>
<dbReference type="AlphaFoldDB" id="A0A1T4LCF5"/>
<dbReference type="InterPro" id="IPR013783">
    <property type="entry name" value="Ig-like_fold"/>
</dbReference>
<dbReference type="SUPFAM" id="SSF51445">
    <property type="entry name" value="(Trans)glycosidases"/>
    <property type="match status" value="1"/>
</dbReference>
<dbReference type="GO" id="GO:0043169">
    <property type="term" value="F:cation binding"/>
    <property type="evidence" value="ECO:0007669"/>
    <property type="project" value="InterPro"/>
</dbReference>
<dbReference type="OrthoDB" id="9800174at2"/>
<dbReference type="PIRSF" id="PIRSF000463">
    <property type="entry name" value="GlgB"/>
    <property type="match status" value="1"/>
</dbReference>
<dbReference type="Pfam" id="PF02922">
    <property type="entry name" value="CBM_48"/>
    <property type="match status" value="1"/>
</dbReference>
<evidence type="ECO:0000256" key="1">
    <source>
        <dbReference type="ARBA" id="ARBA00000826"/>
    </source>
</evidence>
<keyword evidence="14" id="KW-1185">Reference proteome</keyword>
<dbReference type="InterPro" id="IPR054169">
    <property type="entry name" value="GlgB_N"/>
</dbReference>
<evidence type="ECO:0000313" key="13">
    <source>
        <dbReference type="EMBL" id="SJZ52228.1"/>
    </source>
</evidence>
<evidence type="ECO:0000256" key="3">
    <source>
        <dbReference type="ARBA" id="ARBA00004964"/>
    </source>
</evidence>
<dbReference type="CDD" id="cd11322">
    <property type="entry name" value="AmyAc_Glg_BE"/>
    <property type="match status" value="1"/>
</dbReference>
<evidence type="ECO:0000256" key="10">
    <source>
        <dbReference type="HAMAP-Rule" id="MF_00685"/>
    </source>
</evidence>
<dbReference type="GO" id="GO:0003844">
    <property type="term" value="F:1,4-alpha-glucan branching enzyme activity"/>
    <property type="evidence" value="ECO:0007669"/>
    <property type="project" value="UniProtKB-UniRule"/>
</dbReference>
<comment type="function">
    <text evidence="2 10">Catalyzes the formation of the alpha-1,6-glucosidic linkages in glycogen by scission of a 1,4-alpha-linked oligosaccharide from growing alpha-1,4-glucan chains and the subsequent attachment of the oligosaccharide to the alpha-1,6 position.</text>
</comment>
<dbReference type="InterPro" id="IPR013780">
    <property type="entry name" value="Glyco_hydro_b"/>
</dbReference>
<evidence type="ECO:0000313" key="14">
    <source>
        <dbReference type="Proteomes" id="UP000189857"/>
    </source>
</evidence>
<dbReference type="FunFam" id="2.60.40.10:FF:000169">
    <property type="entry name" value="1,4-alpha-glucan branching enzyme GlgB"/>
    <property type="match status" value="1"/>
</dbReference>
<dbReference type="CDD" id="cd02855">
    <property type="entry name" value="E_set_GBE_prok_N"/>
    <property type="match status" value="1"/>
</dbReference>
<dbReference type="NCBIfam" id="NF003811">
    <property type="entry name" value="PRK05402.1"/>
    <property type="match status" value="1"/>
</dbReference>
<dbReference type="EC" id="2.4.1.18" evidence="10"/>
<dbReference type="GO" id="GO:0005978">
    <property type="term" value="P:glycogen biosynthetic process"/>
    <property type="evidence" value="ECO:0007669"/>
    <property type="project" value="UniProtKB-UniRule"/>
</dbReference>
<dbReference type="Pfam" id="PF22019">
    <property type="entry name" value="GlgB_N"/>
    <property type="match status" value="1"/>
</dbReference>
<feature type="active site" description="Nucleophile" evidence="10 11">
    <location>
        <position position="419"/>
    </location>
</feature>
<dbReference type="GO" id="GO:0004553">
    <property type="term" value="F:hydrolase activity, hydrolyzing O-glycosyl compounds"/>
    <property type="evidence" value="ECO:0007669"/>
    <property type="project" value="InterPro"/>
</dbReference>
<comment type="subunit">
    <text evidence="10">Monomer.</text>
</comment>
<evidence type="ECO:0000256" key="11">
    <source>
        <dbReference type="PIRSR" id="PIRSR000463-1"/>
    </source>
</evidence>
<dbReference type="InterPro" id="IPR006048">
    <property type="entry name" value="A-amylase/branching_C"/>
</dbReference>
<dbReference type="InterPro" id="IPR037439">
    <property type="entry name" value="Branching_enzy"/>
</dbReference>
<dbReference type="FunFam" id="2.60.40.1180:FF:000002">
    <property type="entry name" value="1,4-alpha-glucan branching enzyme GlgB"/>
    <property type="match status" value="1"/>
</dbReference>
<dbReference type="PANTHER" id="PTHR43651:SF3">
    <property type="entry name" value="1,4-ALPHA-GLUCAN-BRANCHING ENZYME"/>
    <property type="match status" value="1"/>
</dbReference>
<dbReference type="Proteomes" id="UP000189857">
    <property type="component" value="Unassembled WGS sequence"/>
</dbReference>
<dbReference type="NCBIfam" id="TIGR01515">
    <property type="entry name" value="branching_enzym"/>
    <property type="match status" value="1"/>
</dbReference>
<dbReference type="Pfam" id="PF02806">
    <property type="entry name" value="Alpha-amylase_C"/>
    <property type="match status" value="1"/>
</dbReference>
<dbReference type="GO" id="GO:0005829">
    <property type="term" value="C:cytosol"/>
    <property type="evidence" value="ECO:0007669"/>
    <property type="project" value="TreeGrafter"/>
</dbReference>
<dbReference type="NCBIfam" id="NF008967">
    <property type="entry name" value="PRK12313.1"/>
    <property type="match status" value="1"/>
</dbReference>
<dbReference type="HAMAP" id="MF_00685">
    <property type="entry name" value="GlgB"/>
    <property type="match status" value="1"/>
</dbReference>
<dbReference type="InterPro" id="IPR017853">
    <property type="entry name" value="GH"/>
</dbReference>
<dbReference type="EMBL" id="FUXA01000005">
    <property type="protein sequence ID" value="SJZ52228.1"/>
    <property type="molecule type" value="Genomic_DNA"/>
</dbReference>
<dbReference type="Gene3D" id="3.20.20.80">
    <property type="entry name" value="Glycosidases"/>
    <property type="match status" value="1"/>
</dbReference>
<evidence type="ECO:0000256" key="4">
    <source>
        <dbReference type="ARBA" id="ARBA00009000"/>
    </source>
</evidence>
<comment type="catalytic activity">
    <reaction evidence="1 10">
        <text>Transfers a segment of a (1-&gt;4)-alpha-D-glucan chain to a primary hydroxy group in a similar glucan chain.</text>
        <dbReference type="EC" id="2.4.1.18"/>
    </reaction>
</comment>
<feature type="domain" description="Glycosyl hydrolase family 13 catalytic" evidence="12">
    <location>
        <begin position="259"/>
        <end position="629"/>
    </location>
</feature>
<dbReference type="SUPFAM" id="SSF51011">
    <property type="entry name" value="Glycosyl hydrolase domain"/>
    <property type="match status" value="1"/>
</dbReference>
<evidence type="ECO:0000256" key="8">
    <source>
        <dbReference type="ARBA" id="ARBA00023056"/>
    </source>
</evidence>
<dbReference type="Pfam" id="PF00128">
    <property type="entry name" value="Alpha-amylase"/>
    <property type="match status" value="1"/>
</dbReference>
<dbReference type="InterPro" id="IPR006407">
    <property type="entry name" value="GlgB"/>
</dbReference>
<protein>
    <recommendedName>
        <fullName evidence="10">1,4-alpha-glucan branching enzyme GlgB</fullName>
        <ecNumber evidence="10">2.4.1.18</ecNumber>
    </recommendedName>
    <alternativeName>
        <fullName evidence="10">1,4-alpha-D-glucan:1,4-alpha-D-glucan 6-glucosyl-transferase</fullName>
    </alternativeName>
    <alternativeName>
        <fullName evidence="10">Alpha-(1-&gt;4)-glucan branching enzyme</fullName>
    </alternativeName>
    <alternativeName>
        <fullName evidence="10">Glycogen branching enzyme</fullName>
        <shortName evidence="10">BE</shortName>
    </alternativeName>
</protein>
<evidence type="ECO:0000256" key="5">
    <source>
        <dbReference type="ARBA" id="ARBA00022600"/>
    </source>
</evidence>
<dbReference type="InterPro" id="IPR004193">
    <property type="entry name" value="Glyco_hydro_13_N"/>
</dbReference>
<keyword evidence="9 10" id="KW-0119">Carbohydrate metabolism</keyword>
<dbReference type="SMART" id="SM00642">
    <property type="entry name" value="Aamy"/>
    <property type="match status" value="1"/>
</dbReference>
<dbReference type="SUPFAM" id="SSF81296">
    <property type="entry name" value="E set domains"/>
    <property type="match status" value="2"/>
</dbReference>
<dbReference type="InterPro" id="IPR014756">
    <property type="entry name" value="Ig_E-set"/>
</dbReference>
<dbReference type="InterPro" id="IPR006047">
    <property type="entry name" value="GH13_cat_dom"/>
</dbReference>
<keyword evidence="5 10" id="KW-0321">Glycogen metabolism</keyword>
<reference evidence="13 14" key="1">
    <citation type="submission" date="2017-02" db="EMBL/GenBank/DDBJ databases">
        <authorList>
            <person name="Peterson S.W."/>
        </authorList>
    </citation>
    <scope>NUCLEOTIDE SEQUENCE [LARGE SCALE GENOMIC DNA]</scope>
    <source>
        <strain evidence="13 14">ATCC 17233</strain>
    </source>
</reference>
<sequence>MNDKLNNWINWVLYDELIEGKINAPKHLLGNHDYGDGQVITCYKPHSASVSIKSPSGKVTYQMEKVSEEGFYGIYFPNKKFKGNKYRLITEYYDGTSVTSADCYSFDGLFTDYDAYLFAEGNNYDIYNKMGAHPMTIDGVKGTYFAVWAPDARRVSVVGNFNMWDGQLNPMQIHSASGVYELFIPDVLPGAIYKFQIMTRYGDILYKADPYGNYDQFRPDNANIVVDLNTYKWKDAKWIKSRSAIDRVERTKSPMSIYECHLGSWKKKYEDSDSGFYNYREFAEMLGDYLVEMGYTHVELIGIAEYPFDGSWGYQVTNYYAPTSRYGTPDDFMFFVDRMHAKGISVILDWVPAHFPRDAHGLGRFDGMALYENADPRKGEHPDWGTYIFDYGRNEVANFLTSNALFWIEKYHIDALRVDAVASMLYLDYGKQDGQWVANKNGGKENLEAIALLQKINTVVEGRNPGAYLIAEESTAWPGVTAPASMQGLGFLFKWNMGWMNDFLEYMKIDPYFKKFNHNKLTFSLSYTYAENYILVISHDEVVHLKCSMLGKMPGLEFDKFANLRTAYGFMMGHPGKKLLFMGQEFAQEREWSEARSLDWWLLDQPLHKGMQDYVKELNNIYKKYDAFYYNDNEVMGFEWIKVDDADSGIVTFVRRGKTTKNQIMMICNFVPVERKGYRVGVPCLTEYTEILNSDDERFGGLGRTNKDKKLIAEKAPCDRSDKSIVLDIAPLSAIILKYDYKK</sequence>
<organism evidence="13 14">
    <name type="scientific">Eubacterium ruminantium</name>
    <dbReference type="NCBI Taxonomy" id="42322"/>
    <lineage>
        <taxon>Bacteria</taxon>
        <taxon>Bacillati</taxon>
        <taxon>Bacillota</taxon>
        <taxon>Clostridia</taxon>
        <taxon>Eubacteriales</taxon>
        <taxon>Eubacteriaceae</taxon>
        <taxon>Eubacterium</taxon>
    </lineage>
</organism>
<evidence type="ECO:0000256" key="6">
    <source>
        <dbReference type="ARBA" id="ARBA00022676"/>
    </source>
</evidence>
<dbReference type="InterPro" id="IPR044143">
    <property type="entry name" value="GlgB_N_E_set_prok"/>
</dbReference>
<proteinExistence type="inferred from homology"/>
<name>A0A1T4LCF5_9FIRM</name>
<dbReference type="FunFam" id="3.20.20.80:FF:000003">
    <property type="entry name" value="1,4-alpha-glucan branching enzyme GlgB"/>
    <property type="match status" value="1"/>
</dbReference>
<evidence type="ECO:0000256" key="7">
    <source>
        <dbReference type="ARBA" id="ARBA00022679"/>
    </source>
</evidence>
<comment type="similarity">
    <text evidence="4 10">Belongs to the glycosyl hydrolase 13 family. GlgB subfamily.</text>
</comment>
<feature type="active site" description="Proton donor" evidence="10 11">
    <location>
        <position position="472"/>
    </location>
</feature>
<gene>
    <name evidence="10" type="primary">glgB</name>
    <name evidence="13" type="ORF">SAMN02745110_00785</name>
</gene>
<dbReference type="PANTHER" id="PTHR43651">
    <property type="entry name" value="1,4-ALPHA-GLUCAN-BRANCHING ENZYME"/>
    <property type="match status" value="1"/>
</dbReference>
<dbReference type="RefSeq" id="WP_090168551.1">
    <property type="nucleotide sequence ID" value="NZ_FMTO01000005.1"/>
</dbReference>
<comment type="pathway">
    <text evidence="3 10">Glycan biosynthesis; glycogen biosynthesis.</text>
</comment>
<evidence type="ECO:0000256" key="9">
    <source>
        <dbReference type="ARBA" id="ARBA00023277"/>
    </source>
</evidence>
<dbReference type="Gene3D" id="2.60.40.10">
    <property type="entry name" value="Immunoglobulins"/>
    <property type="match status" value="1"/>
</dbReference>
<evidence type="ECO:0000256" key="2">
    <source>
        <dbReference type="ARBA" id="ARBA00002953"/>
    </source>
</evidence>